<dbReference type="InterPro" id="IPR002602">
    <property type="entry name" value="DB"/>
</dbReference>
<name>A0A0N4U7R7_DRAME</name>
<evidence type="ECO:0000313" key="2">
    <source>
        <dbReference type="EMBL" id="VDN57230.1"/>
    </source>
</evidence>
<feature type="domain" description="Domain of unknown function DB" evidence="1">
    <location>
        <begin position="45"/>
        <end position="110"/>
    </location>
</feature>
<accession>A0A0N4U7R7</accession>
<evidence type="ECO:0000313" key="5">
    <source>
        <dbReference type="WBParaSite" id="DME_0000304401-mRNA-1"/>
    </source>
</evidence>
<protein>
    <submittedName>
        <fullName evidence="5">DB domain-containing protein</fullName>
    </submittedName>
</protein>
<reference evidence="2 4" key="2">
    <citation type="submission" date="2018-11" db="EMBL/GenBank/DDBJ databases">
        <authorList>
            <consortium name="Pathogen Informatics"/>
        </authorList>
    </citation>
    <scope>NUCLEOTIDE SEQUENCE [LARGE SCALE GENOMIC DNA]</scope>
</reference>
<organism evidence="3 5">
    <name type="scientific">Dracunculus medinensis</name>
    <name type="common">Guinea worm</name>
    <dbReference type="NCBI Taxonomy" id="318479"/>
    <lineage>
        <taxon>Eukaryota</taxon>
        <taxon>Metazoa</taxon>
        <taxon>Ecdysozoa</taxon>
        <taxon>Nematoda</taxon>
        <taxon>Chromadorea</taxon>
        <taxon>Rhabditida</taxon>
        <taxon>Spirurina</taxon>
        <taxon>Dracunculoidea</taxon>
        <taxon>Dracunculidae</taxon>
        <taxon>Dracunculus</taxon>
    </lineage>
</organism>
<reference evidence="5" key="1">
    <citation type="submission" date="2017-02" db="UniProtKB">
        <authorList>
            <consortium name="WormBaseParasite"/>
        </authorList>
    </citation>
    <scope>IDENTIFICATION</scope>
</reference>
<evidence type="ECO:0000313" key="4">
    <source>
        <dbReference type="Proteomes" id="UP000274756"/>
    </source>
</evidence>
<evidence type="ECO:0000313" key="3">
    <source>
        <dbReference type="Proteomes" id="UP000038040"/>
    </source>
</evidence>
<sequence>MRVEDHPKVQLCSRRVEESPHNYKLEYHPYNVPCFAMFFQAMHIFASCTSEMDSIWQCSSSMKDHQECCKKSGVSGECWKICDGSSGKFDDMMEFFVDCLDETPKMRKCFSEHLENNPVEK</sequence>
<keyword evidence="4" id="KW-1185">Reference proteome</keyword>
<evidence type="ECO:0000259" key="1">
    <source>
        <dbReference type="Pfam" id="PF01682"/>
    </source>
</evidence>
<proteinExistence type="predicted"/>
<gene>
    <name evidence="2" type="ORF">DME_LOCUS7203</name>
</gene>
<dbReference type="AlphaFoldDB" id="A0A0N4U7R7"/>
<dbReference type="WBParaSite" id="DME_0000304401-mRNA-1">
    <property type="protein sequence ID" value="DME_0000304401-mRNA-1"/>
    <property type="gene ID" value="DME_0000304401"/>
</dbReference>
<dbReference type="Proteomes" id="UP000274756">
    <property type="component" value="Unassembled WGS sequence"/>
</dbReference>
<dbReference type="Proteomes" id="UP000038040">
    <property type="component" value="Unplaced"/>
</dbReference>
<dbReference type="EMBL" id="UYYG01001159">
    <property type="protein sequence ID" value="VDN57230.1"/>
    <property type="molecule type" value="Genomic_DNA"/>
</dbReference>
<dbReference type="Pfam" id="PF01682">
    <property type="entry name" value="DB"/>
    <property type="match status" value="1"/>
</dbReference>